<organism evidence="1 2">
    <name type="scientific">Micromonospora acroterricola</name>
    <dbReference type="NCBI Taxonomy" id="2202421"/>
    <lineage>
        <taxon>Bacteria</taxon>
        <taxon>Bacillati</taxon>
        <taxon>Actinomycetota</taxon>
        <taxon>Actinomycetes</taxon>
        <taxon>Micromonosporales</taxon>
        <taxon>Micromonosporaceae</taxon>
        <taxon>Micromonospora</taxon>
    </lineage>
</organism>
<sequence>MPDANPFASPVVFDFTADIDSGEQILAYAVAMSGFVLNYQTNSAWWAEDAGAVGVSLTPNLIGTVVAVGGNVMLTDYDGDSAIDPPDSDSGPGSVAQVSVLAVIGTPYTSAPVCATAFGLTSGQDSSVVPIGDNTTSLAFLSGFSVAASDGTGEIGGLTLASSVASPVGNQVTVNGSVGLTNFSTTGTVDVGLLSYGTNLVGFDVQTASVTWLVPEGQQGMTGMFFVDFTIPSGYSSVAQAALLLQDVSIVYDDTAEFQLIQVMQAGDLSINACTVSGSVVLNLFNPDLGAHHYICGDSSATLSVIAQFA</sequence>
<evidence type="ECO:0000313" key="2">
    <source>
        <dbReference type="Proteomes" id="UP000245410"/>
    </source>
</evidence>
<dbReference type="EMBL" id="QGKR01000097">
    <property type="protein sequence ID" value="PWR12657.1"/>
    <property type="molecule type" value="Genomic_DNA"/>
</dbReference>
<dbReference type="AlphaFoldDB" id="A0A317DDC0"/>
<comment type="caution">
    <text evidence="1">The sequence shown here is derived from an EMBL/GenBank/DDBJ whole genome shotgun (WGS) entry which is preliminary data.</text>
</comment>
<protein>
    <submittedName>
        <fullName evidence="1">Uncharacterized protein</fullName>
    </submittedName>
</protein>
<gene>
    <name evidence="1" type="ORF">DKT68_02725</name>
</gene>
<evidence type="ECO:0000313" key="1">
    <source>
        <dbReference type="EMBL" id="PWR12657.1"/>
    </source>
</evidence>
<dbReference type="Proteomes" id="UP000245410">
    <property type="component" value="Unassembled WGS sequence"/>
</dbReference>
<reference evidence="1 2" key="1">
    <citation type="submission" date="2018-05" db="EMBL/GenBank/DDBJ databases">
        <title>Micromonospora atacamensis sp. nov., a novel actinobacteria isolated from high altitude Atacama Desert soil.</title>
        <authorList>
            <person name="Carro L."/>
            <person name="Golinska P."/>
            <person name="Klenk H.-P."/>
            <person name="Goodfellow M."/>
        </authorList>
    </citation>
    <scope>NUCLEOTIDE SEQUENCE [LARGE SCALE GENOMIC DNA]</scope>
    <source>
        <strain evidence="1 2">5R2A7</strain>
    </source>
</reference>
<proteinExistence type="predicted"/>
<name>A0A317DDC0_9ACTN</name>
<keyword evidence="2" id="KW-1185">Reference proteome</keyword>
<accession>A0A317DDC0</accession>